<proteinExistence type="predicted"/>
<dbReference type="AlphaFoldDB" id="A0A223KND9"/>
<reference evidence="2 3" key="1">
    <citation type="submission" date="2016-12" db="EMBL/GenBank/DDBJ databases">
        <title>The whole genome sequencing and assembly of Bacillus cohnii DSM 6307T strain.</title>
        <authorList>
            <person name="Lee Y.-J."/>
            <person name="Yi H."/>
            <person name="Bahn Y.-S."/>
            <person name="Kim J.F."/>
            <person name="Lee D.-W."/>
        </authorList>
    </citation>
    <scope>NUCLEOTIDE SEQUENCE [LARGE SCALE GENOMIC DNA]</scope>
    <source>
        <strain evidence="2 3">DSM 6307</strain>
    </source>
</reference>
<dbReference type="Proteomes" id="UP000215224">
    <property type="component" value="Chromosome"/>
</dbReference>
<protein>
    <recommendedName>
        <fullName evidence="1">DUF6487 domain-containing protein</fullName>
    </recommendedName>
</protein>
<dbReference type="RefSeq" id="WP_066415943.1">
    <property type="nucleotide sequence ID" value="NZ_CP018866.1"/>
</dbReference>
<accession>A0A223KND9</accession>
<sequence>MSDIVKCSECSTEVKQGYIFSPRRICWSESADSIYADFGSEVLVKDSILKMSKIPAIRCEGCNLVTFKYK</sequence>
<feature type="domain" description="DUF6487" evidence="1">
    <location>
        <begin position="7"/>
        <end position="70"/>
    </location>
</feature>
<evidence type="ECO:0000259" key="1">
    <source>
        <dbReference type="Pfam" id="PF20097"/>
    </source>
</evidence>
<name>A0A223KND9_9BACI</name>
<gene>
    <name evidence="2" type="ORF">BC6307_06770</name>
</gene>
<dbReference type="InterPro" id="IPR045504">
    <property type="entry name" value="DUF6487"/>
</dbReference>
<dbReference type="KEGG" id="bcoh:BC6307_06770"/>
<organism evidence="2 3">
    <name type="scientific">Sutcliffiella cohnii</name>
    <dbReference type="NCBI Taxonomy" id="33932"/>
    <lineage>
        <taxon>Bacteria</taxon>
        <taxon>Bacillati</taxon>
        <taxon>Bacillota</taxon>
        <taxon>Bacilli</taxon>
        <taxon>Bacillales</taxon>
        <taxon>Bacillaceae</taxon>
        <taxon>Sutcliffiella</taxon>
    </lineage>
</organism>
<dbReference type="Pfam" id="PF20097">
    <property type="entry name" value="DUF6487"/>
    <property type="match status" value="1"/>
</dbReference>
<dbReference type="EMBL" id="CP018866">
    <property type="protein sequence ID" value="AST91002.1"/>
    <property type="molecule type" value="Genomic_DNA"/>
</dbReference>
<evidence type="ECO:0000313" key="2">
    <source>
        <dbReference type="EMBL" id="AST91002.1"/>
    </source>
</evidence>
<evidence type="ECO:0000313" key="3">
    <source>
        <dbReference type="Proteomes" id="UP000215224"/>
    </source>
</evidence>
<keyword evidence="3" id="KW-1185">Reference proteome</keyword>